<dbReference type="SUPFAM" id="SSF53474">
    <property type="entry name" value="alpha/beta-Hydrolases"/>
    <property type="match status" value="1"/>
</dbReference>
<dbReference type="GO" id="GO:0016788">
    <property type="term" value="F:hydrolase activity, acting on ester bonds"/>
    <property type="evidence" value="ECO:0007669"/>
    <property type="project" value="InterPro"/>
</dbReference>
<dbReference type="Proteomes" id="UP000183180">
    <property type="component" value="Unassembled WGS sequence"/>
</dbReference>
<dbReference type="EMBL" id="FNLM01000036">
    <property type="protein sequence ID" value="SDU80752.1"/>
    <property type="molecule type" value="Genomic_DNA"/>
</dbReference>
<name>A0A1H2LIT0_9ACTN</name>
<evidence type="ECO:0000313" key="2">
    <source>
        <dbReference type="EMBL" id="SDU80752.1"/>
    </source>
</evidence>
<feature type="domain" description="GPI inositol-deacylase PGAP1-like alpha/beta" evidence="1">
    <location>
        <begin position="248"/>
        <end position="297"/>
    </location>
</feature>
<evidence type="ECO:0000259" key="1">
    <source>
        <dbReference type="Pfam" id="PF07819"/>
    </source>
</evidence>
<dbReference type="InterPro" id="IPR029058">
    <property type="entry name" value="AB_hydrolase_fold"/>
</dbReference>
<dbReference type="AlphaFoldDB" id="A0A1H2LIT0"/>
<evidence type="ECO:0000313" key="3">
    <source>
        <dbReference type="Proteomes" id="UP000183180"/>
    </source>
</evidence>
<gene>
    <name evidence="2" type="ORF">SAMN04488548_136421</name>
</gene>
<dbReference type="InterPro" id="IPR012908">
    <property type="entry name" value="PGAP1-ab_dom-like"/>
</dbReference>
<dbReference type="Gene3D" id="3.40.50.1820">
    <property type="entry name" value="alpha/beta hydrolase"/>
    <property type="match status" value="1"/>
</dbReference>
<sequence>MKTPRPPTSLSTVTISNGEQGFSGQTYTEIMSAEPARTRELPALAALGRDELNKAVAGIATVHSSVADTVFTGLRVVWGPRVGPAQMVHDAISTSIYSAITSTVDVAGDLAESLAVHNSGVPSETKRGAVALGILDGLIGDQLTAEHSPLAPDIAIRVDGAAVPITPDGLATAFPEATGHLTIFLHGLMETEFAWERGNRPTYGTRLAHDLGSTEVQIRYNTGRHISENGRDLTRLLDDLVLLWPVPITGLTLIGHSMGGLVIRSACHQGAARDAYWPKLIRHTVCLGTPHLGAPLARGVHRATAALRLWPTSRPFGTLLGRRSAGVRDLFRGAVTEEHWRDADPEAFSQPAVDYPPLMEGARHLYVTATVTQRPDHPFGRIVGDGLVLTNSGGGRDRKHHLGFEVDDGFHIGGAHHFTLLNDDAVYDWMLPLLRPRRALPRGTR</sequence>
<accession>A0A1H2LIT0</accession>
<proteinExistence type="predicted"/>
<organism evidence="2 3">
    <name type="scientific">Gordonia westfalica</name>
    <dbReference type="NCBI Taxonomy" id="158898"/>
    <lineage>
        <taxon>Bacteria</taxon>
        <taxon>Bacillati</taxon>
        <taxon>Actinomycetota</taxon>
        <taxon>Actinomycetes</taxon>
        <taxon>Mycobacteriales</taxon>
        <taxon>Gordoniaceae</taxon>
        <taxon>Gordonia</taxon>
    </lineage>
</organism>
<dbReference type="STRING" id="158898.SAMN04488548_136421"/>
<dbReference type="Pfam" id="PF07819">
    <property type="entry name" value="PGAP1"/>
    <property type="match status" value="1"/>
</dbReference>
<protein>
    <submittedName>
        <fullName evidence="2">PGAP1-like protein</fullName>
    </submittedName>
</protein>
<reference evidence="2 3" key="1">
    <citation type="submission" date="2016-10" db="EMBL/GenBank/DDBJ databases">
        <authorList>
            <person name="de Groot N.N."/>
        </authorList>
    </citation>
    <scope>NUCLEOTIDE SEQUENCE [LARGE SCALE GENOMIC DNA]</scope>
    <source>
        <strain evidence="2 3">DSM 44215</strain>
    </source>
</reference>